<dbReference type="EMBL" id="JAKUCV010007191">
    <property type="protein sequence ID" value="KAJ4824426.1"/>
    <property type="molecule type" value="Genomic_DNA"/>
</dbReference>
<dbReference type="Gene3D" id="3.40.50.1000">
    <property type="entry name" value="HAD superfamily/HAD-like"/>
    <property type="match status" value="1"/>
</dbReference>
<accession>A0A9Q0F3N4</accession>
<dbReference type="Proteomes" id="UP001141552">
    <property type="component" value="Unassembled WGS sequence"/>
</dbReference>
<dbReference type="AlphaFoldDB" id="A0A9Q0F3N4"/>
<feature type="compositionally biased region" description="Basic and acidic residues" evidence="1">
    <location>
        <begin position="18"/>
        <end position="34"/>
    </location>
</feature>
<keyword evidence="3" id="KW-1185">Reference proteome</keyword>
<dbReference type="InterPro" id="IPR036412">
    <property type="entry name" value="HAD-like_sf"/>
</dbReference>
<comment type="caution">
    <text evidence="2">The sequence shown here is derived from an EMBL/GenBank/DDBJ whole genome shotgun (WGS) entry which is preliminary data.</text>
</comment>
<organism evidence="2 3">
    <name type="scientific">Turnera subulata</name>
    <dbReference type="NCBI Taxonomy" id="218843"/>
    <lineage>
        <taxon>Eukaryota</taxon>
        <taxon>Viridiplantae</taxon>
        <taxon>Streptophyta</taxon>
        <taxon>Embryophyta</taxon>
        <taxon>Tracheophyta</taxon>
        <taxon>Spermatophyta</taxon>
        <taxon>Magnoliopsida</taxon>
        <taxon>eudicotyledons</taxon>
        <taxon>Gunneridae</taxon>
        <taxon>Pentapetalae</taxon>
        <taxon>rosids</taxon>
        <taxon>fabids</taxon>
        <taxon>Malpighiales</taxon>
        <taxon>Passifloraceae</taxon>
        <taxon>Turnera</taxon>
    </lineage>
</organism>
<name>A0A9Q0F3N4_9ROSI</name>
<reference evidence="2" key="2">
    <citation type="journal article" date="2023" name="Plants (Basel)">
        <title>Annotation of the Turnera subulata (Passifloraceae) Draft Genome Reveals the S-Locus Evolved after the Divergence of Turneroideae from Passifloroideae in a Stepwise Manner.</title>
        <authorList>
            <person name="Henning P.M."/>
            <person name="Roalson E.H."/>
            <person name="Mir W."/>
            <person name="McCubbin A.G."/>
            <person name="Shore J.S."/>
        </authorList>
    </citation>
    <scope>NUCLEOTIDE SEQUENCE</scope>
    <source>
        <strain evidence="2">F60SS</strain>
    </source>
</reference>
<sequence length="174" mass="19304">MSLAADSPVHSSSSDDFAAFRDGERSSASSAREEALGEDGLRIRMLLVHPRKKMRMKVTLRARGPLRDGNCGFNRLKRPRMEQLEVAKCFEESATDESLVHNSGKGLGLGNDGIARLCNTDMNLLRHKKLYLVLDLDHTLLHSTQLIHMTPEEEYLRSQPDSLQGTTALLSACA</sequence>
<feature type="region of interest" description="Disordered" evidence="1">
    <location>
        <begin position="1"/>
        <end position="34"/>
    </location>
</feature>
<gene>
    <name evidence="2" type="ORF">Tsubulata_032612</name>
</gene>
<dbReference type="SUPFAM" id="SSF56784">
    <property type="entry name" value="HAD-like"/>
    <property type="match status" value="1"/>
</dbReference>
<proteinExistence type="predicted"/>
<protein>
    <submittedName>
        <fullName evidence="2">Uncharacterized protein</fullName>
    </submittedName>
</protein>
<dbReference type="InterPro" id="IPR023214">
    <property type="entry name" value="HAD_sf"/>
</dbReference>
<evidence type="ECO:0000313" key="3">
    <source>
        <dbReference type="Proteomes" id="UP001141552"/>
    </source>
</evidence>
<dbReference type="OrthoDB" id="10249888at2759"/>
<reference evidence="2" key="1">
    <citation type="submission" date="2022-02" db="EMBL/GenBank/DDBJ databases">
        <authorList>
            <person name="Henning P.M."/>
            <person name="McCubbin A.G."/>
            <person name="Shore J.S."/>
        </authorList>
    </citation>
    <scope>NUCLEOTIDE SEQUENCE</scope>
    <source>
        <strain evidence="2">F60SS</strain>
        <tissue evidence="2">Leaves</tissue>
    </source>
</reference>
<evidence type="ECO:0000313" key="2">
    <source>
        <dbReference type="EMBL" id="KAJ4824426.1"/>
    </source>
</evidence>
<evidence type="ECO:0000256" key="1">
    <source>
        <dbReference type="SAM" id="MobiDB-lite"/>
    </source>
</evidence>